<gene>
    <name evidence="2" type="ORF">IQ260_06320</name>
</gene>
<dbReference type="SUPFAM" id="SSF53448">
    <property type="entry name" value="Nucleotide-diphospho-sugar transferases"/>
    <property type="match status" value="1"/>
</dbReference>
<proteinExistence type="predicted"/>
<evidence type="ECO:0000313" key="2">
    <source>
        <dbReference type="EMBL" id="MBE9066263.1"/>
    </source>
</evidence>
<dbReference type="EMBL" id="JADEXP010000034">
    <property type="protein sequence ID" value="MBE9066263.1"/>
    <property type="molecule type" value="Genomic_DNA"/>
</dbReference>
<dbReference type="Proteomes" id="UP000615026">
    <property type="component" value="Unassembled WGS sequence"/>
</dbReference>
<protein>
    <submittedName>
        <fullName evidence="2">Glycosyltransferase</fullName>
    </submittedName>
</protein>
<sequence>MNPDSKHPPTVSVIIPVYNDNQSLALCLRALAKQTYPQDCYEIIVVDNNSQEDVNAVVTNFERVTLVNEAQPGSYIARNRGLTVAQGDVIAFTDADCIPTPQWLEQGVSTLCSAPNVGLVAGHIDLFAQDADNPNPFELYEMLEMGFPQDKFIENGQFGVTANLFTFKHVIQAVGNFDKTLKSGGDKQWGQRVFQAGYQQLYAKDACIKHPTRNTWKDLNKRGTRIIGGRYDIIKATKKTRLALLADYLDFLKPPFRFFIRTWSDQRLRGARQKIQFVMVMLRLRLAAIQERTRLQFGGGISERG</sequence>
<evidence type="ECO:0000313" key="3">
    <source>
        <dbReference type="Proteomes" id="UP000615026"/>
    </source>
</evidence>
<dbReference type="InterPro" id="IPR029044">
    <property type="entry name" value="Nucleotide-diphossugar_trans"/>
</dbReference>
<dbReference type="Gene3D" id="3.90.550.10">
    <property type="entry name" value="Spore Coat Polysaccharide Biosynthesis Protein SpsA, Chain A"/>
    <property type="match status" value="1"/>
</dbReference>
<organism evidence="2 3">
    <name type="scientific">Leptolyngbya cf. ectocarpi LEGE 11479</name>
    <dbReference type="NCBI Taxonomy" id="1828722"/>
    <lineage>
        <taxon>Bacteria</taxon>
        <taxon>Bacillati</taxon>
        <taxon>Cyanobacteriota</taxon>
        <taxon>Cyanophyceae</taxon>
        <taxon>Leptolyngbyales</taxon>
        <taxon>Leptolyngbyaceae</taxon>
        <taxon>Leptolyngbya group</taxon>
        <taxon>Leptolyngbya</taxon>
    </lineage>
</organism>
<comment type="caution">
    <text evidence="2">The sequence shown here is derived from an EMBL/GenBank/DDBJ whole genome shotgun (WGS) entry which is preliminary data.</text>
</comment>
<dbReference type="PANTHER" id="PTHR43685">
    <property type="entry name" value="GLYCOSYLTRANSFERASE"/>
    <property type="match status" value="1"/>
</dbReference>
<dbReference type="Pfam" id="PF00535">
    <property type="entry name" value="Glycos_transf_2"/>
    <property type="match status" value="1"/>
</dbReference>
<dbReference type="InterPro" id="IPR001173">
    <property type="entry name" value="Glyco_trans_2-like"/>
</dbReference>
<dbReference type="RefSeq" id="WP_193991900.1">
    <property type="nucleotide sequence ID" value="NZ_JADEXP010000034.1"/>
</dbReference>
<keyword evidence="3" id="KW-1185">Reference proteome</keyword>
<accession>A0A928X478</accession>
<evidence type="ECO:0000259" key="1">
    <source>
        <dbReference type="Pfam" id="PF00535"/>
    </source>
</evidence>
<dbReference type="AlphaFoldDB" id="A0A928X478"/>
<feature type="domain" description="Glycosyltransferase 2-like" evidence="1">
    <location>
        <begin position="12"/>
        <end position="133"/>
    </location>
</feature>
<dbReference type="CDD" id="cd00761">
    <property type="entry name" value="Glyco_tranf_GTA_type"/>
    <property type="match status" value="1"/>
</dbReference>
<reference evidence="2" key="1">
    <citation type="submission" date="2020-10" db="EMBL/GenBank/DDBJ databases">
        <authorList>
            <person name="Castelo-Branco R."/>
            <person name="Eusebio N."/>
            <person name="Adriana R."/>
            <person name="Vieira A."/>
            <person name="Brugerolle De Fraissinette N."/>
            <person name="Rezende De Castro R."/>
            <person name="Schneider M.P."/>
            <person name="Vasconcelos V."/>
            <person name="Leao P.N."/>
        </authorList>
    </citation>
    <scope>NUCLEOTIDE SEQUENCE</scope>
    <source>
        <strain evidence="2">LEGE 11479</strain>
    </source>
</reference>
<dbReference type="PANTHER" id="PTHR43685:SF2">
    <property type="entry name" value="GLYCOSYLTRANSFERASE 2-LIKE DOMAIN-CONTAINING PROTEIN"/>
    <property type="match status" value="1"/>
</dbReference>
<dbReference type="InterPro" id="IPR050834">
    <property type="entry name" value="Glycosyltransf_2"/>
</dbReference>
<name>A0A928X478_LEPEC</name>